<name>A0A8H3DQA2_9AGAM</name>
<reference evidence="5" key="1">
    <citation type="submission" date="2021-01" db="EMBL/GenBank/DDBJ databases">
        <authorList>
            <person name="Kaushik A."/>
        </authorList>
    </citation>
    <scope>NUCLEOTIDE SEQUENCE</scope>
    <source>
        <strain evidence="5">AG6-10EEA</strain>
    </source>
</reference>
<feature type="compositionally biased region" description="Low complexity" evidence="3">
    <location>
        <begin position="162"/>
        <end position="187"/>
    </location>
</feature>
<keyword evidence="2" id="KW-0539">Nucleus</keyword>
<gene>
    <name evidence="5" type="ORF">RDB_LOCUS186600</name>
</gene>
<accession>A0A8H3DQA2</accession>
<dbReference type="InterPro" id="IPR036864">
    <property type="entry name" value="Zn2-C6_fun-type_DNA-bd_sf"/>
</dbReference>
<feature type="region of interest" description="Disordered" evidence="3">
    <location>
        <begin position="52"/>
        <end position="85"/>
    </location>
</feature>
<dbReference type="CDD" id="cd00067">
    <property type="entry name" value="GAL4"/>
    <property type="match status" value="1"/>
</dbReference>
<protein>
    <recommendedName>
        <fullName evidence="4">Zn(2)-C6 fungal-type domain-containing protein</fullName>
    </recommendedName>
</protein>
<dbReference type="GO" id="GO:0000981">
    <property type="term" value="F:DNA-binding transcription factor activity, RNA polymerase II-specific"/>
    <property type="evidence" value="ECO:0007669"/>
    <property type="project" value="InterPro"/>
</dbReference>
<dbReference type="InterPro" id="IPR001138">
    <property type="entry name" value="Zn2Cys6_DnaBD"/>
</dbReference>
<dbReference type="SMART" id="SM00066">
    <property type="entry name" value="GAL4"/>
    <property type="match status" value="1"/>
</dbReference>
<dbReference type="Pfam" id="PF11951">
    <property type="entry name" value="Fungal_trans_2"/>
    <property type="match status" value="1"/>
</dbReference>
<sequence length="678" mass="74665">MITPRSTTGCFTCKRRKKKCDEHKPHCLRCTKGGFECEGYPTFDGRIRRVTFDSPTNPGPGRPPSCTKPSEASTSSTSVISLKEEPELAAPSELLEGSLVLIKTSSPGNITSLVDSNISTPRGGDPHENSPGSGDCLDDSQSISSDLNDHPHAVHSNPTEPSSRLSPSSVSSLSPSSWRHSSIASSSTETDPSVILTPGQASLLGSIFSLAHPQDQISKLTESSWSDLSSSPLYGPAWPSWALIDDAGSLRDDGDDPEGIRSIICRSPTPDPNTQSNALPFVLQSCEYLHYLRVNGWAQLSQDARWVTFVVFEPLKVADMIRDAVIMQFASSPDVRMRTCLIANVIGKLSKAPELDQKGMSIVSMLRSDAHHNIERFHTKGPASEREMDMQNALRVLDSMMELLLIQRYSGPLCTVIALMQAAAPVFRRACPDLPGKLVNLPNILASPGLNLQHFAATDVLVSVTTARPMFFKYDVECTPEALAQLIKGDYGLQWLHGVPDQFIVLLAWINVLCEDHGDNVDPKYVAEIESQVQDVKIKPGPSPDPVFLILRLAVQECWRQTVYVYLYVALCRAQADDPRVVRAVRAFVKIVDGVKPGRNPDSFLFIPIMVVGAFAYHEQDRDVLRRRMTGLRECTNPGSAGYDCLEVLEDIWRRTHAEDRPAGWLDLRISCYKIACI</sequence>
<dbReference type="PROSITE" id="PS50048">
    <property type="entry name" value="ZN2_CY6_FUNGAL_2"/>
    <property type="match status" value="1"/>
</dbReference>
<comment type="caution">
    <text evidence="5">The sequence shown here is derived from an EMBL/GenBank/DDBJ whole genome shotgun (WGS) entry which is preliminary data.</text>
</comment>
<evidence type="ECO:0000259" key="4">
    <source>
        <dbReference type="PROSITE" id="PS50048"/>
    </source>
</evidence>
<dbReference type="Pfam" id="PF00172">
    <property type="entry name" value="Zn_clus"/>
    <property type="match status" value="1"/>
</dbReference>
<feature type="compositionally biased region" description="Polar residues" evidence="3">
    <location>
        <begin position="110"/>
        <end position="120"/>
    </location>
</feature>
<evidence type="ECO:0000313" key="5">
    <source>
        <dbReference type="EMBL" id="CAE6538426.1"/>
    </source>
</evidence>
<feature type="domain" description="Zn(2)-C6 fungal-type" evidence="4">
    <location>
        <begin position="9"/>
        <end position="37"/>
    </location>
</feature>
<evidence type="ECO:0000256" key="2">
    <source>
        <dbReference type="ARBA" id="ARBA00023242"/>
    </source>
</evidence>
<dbReference type="Gene3D" id="4.10.240.10">
    <property type="entry name" value="Zn(2)-C6 fungal-type DNA-binding domain"/>
    <property type="match status" value="1"/>
</dbReference>
<dbReference type="GO" id="GO:0008270">
    <property type="term" value="F:zinc ion binding"/>
    <property type="evidence" value="ECO:0007669"/>
    <property type="project" value="InterPro"/>
</dbReference>
<evidence type="ECO:0000256" key="1">
    <source>
        <dbReference type="ARBA" id="ARBA00004123"/>
    </source>
</evidence>
<dbReference type="AlphaFoldDB" id="A0A8H3DQA2"/>
<dbReference type="PANTHER" id="PTHR37534:SF46">
    <property type="entry name" value="ZN(II)2CYS6 TRANSCRIPTION FACTOR (EUROFUNG)"/>
    <property type="match status" value="1"/>
</dbReference>
<dbReference type="PROSITE" id="PS00463">
    <property type="entry name" value="ZN2_CY6_FUNGAL_1"/>
    <property type="match status" value="1"/>
</dbReference>
<evidence type="ECO:0000313" key="6">
    <source>
        <dbReference type="Proteomes" id="UP000663853"/>
    </source>
</evidence>
<proteinExistence type="predicted"/>
<dbReference type="PANTHER" id="PTHR37534">
    <property type="entry name" value="TRANSCRIPTIONAL ACTIVATOR PROTEIN UGA3"/>
    <property type="match status" value="1"/>
</dbReference>
<feature type="compositionally biased region" description="Low complexity" evidence="3">
    <location>
        <begin position="67"/>
        <end position="81"/>
    </location>
</feature>
<dbReference type="EMBL" id="CAJMXA010004264">
    <property type="protein sequence ID" value="CAE6538426.1"/>
    <property type="molecule type" value="Genomic_DNA"/>
</dbReference>
<dbReference type="GO" id="GO:0005634">
    <property type="term" value="C:nucleus"/>
    <property type="evidence" value="ECO:0007669"/>
    <property type="project" value="UniProtKB-SubCell"/>
</dbReference>
<feature type="region of interest" description="Disordered" evidence="3">
    <location>
        <begin position="110"/>
        <end position="194"/>
    </location>
</feature>
<dbReference type="Proteomes" id="UP000663853">
    <property type="component" value="Unassembled WGS sequence"/>
</dbReference>
<comment type="subcellular location">
    <subcellularLocation>
        <location evidence="1">Nucleus</location>
    </subcellularLocation>
</comment>
<organism evidence="5 6">
    <name type="scientific">Rhizoctonia solani</name>
    <dbReference type="NCBI Taxonomy" id="456999"/>
    <lineage>
        <taxon>Eukaryota</taxon>
        <taxon>Fungi</taxon>
        <taxon>Dikarya</taxon>
        <taxon>Basidiomycota</taxon>
        <taxon>Agaricomycotina</taxon>
        <taxon>Agaricomycetes</taxon>
        <taxon>Cantharellales</taxon>
        <taxon>Ceratobasidiaceae</taxon>
        <taxon>Rhizoctonia</taxon>
    </lineage>
</organism>
<dbReference type="SUPFAM" id="SSF57701">
    <property type="entry name" value="Zn2/Cys6 DNA-binding domain"/>
    <property type="match status" value="1"/>
</dbReference>
<dbReference type="InterPro" id="IPR021858">
    <property type="entry name" value="Fun_TF"/>
</dbReference>
<evidence type="ECO:0000256" key="3">
    <source>
        <dbReference type="SAM" id="MobiDB-lite"/>
    </source>
</evidence>